<accession>A0A2P8G0G7</accession>
<sequence>MSEQMKATLNSLFKDLLTTALDPKRARMFVIMNSIDYHNAQNDTTNAKTLLYQISNPHNLDSNQITNCEVIDSVFGTTKNPDPKNRAQKPREIQAILTKHVKLCPDEEVFFITWDHGSSFGIFREVDAGLPTPRRPIHEDLDRYPYLAHFWDIALKKEDPAEQIKLGELSNTLTIPDLYQIGHTLCSGKPHVVDDDLPTRYNELRRGHEKEYNFIEIGIVKSQEGTGGIVTIQDSTNVREILSNEELASLLAGWLNISCNITDTSVLNTSKKVGVLLMMNCWMMNLHTMYSLRNAVKYLVAPQGSIDTPGYNYKAILKYLFKERQTTLTAKKLAIKCVKSSETRQMRKKSRELRGDGLDMIDQWKILAVDLQRKNENGESVLIENIKKIGDVVEKLEENASQNPELKHFFTALRLISHDFTKSSSLEEPGFMVDIINWLELLRGLSIFNPPYQPFQVFKNRPVLHEIYNLIEAVSGESKKNPLVLAETSGKNIFINAYVVALRPSGYSLFFPNSLTTNQNLIDNVKNDSLLKDFVFWKRFIKSVYPEKIWRVFFN</sequence>
<organism evidence="1 2">
    <name type="scientific">Dyadobacter jiangsuensis</name>
    <dbReference type="NCBI Taxonomy" id="1591085"/>
    <lineage>
        <taxon>Bacteria</taxon>
        <taxon>Pseudomonadati</taxon>
        <taxon>Bacteroidota</taxon>
        <taxon>Cytophagia</taxon>
        <taxon>Cytophagales</taxon>
        <taxon>Spirosomataceae</taxon>
        <taxon>Dyadobacter</taxon>
    </lineage>
</organism>
<keyword evidence="2" id="KW-1185">Reference proteome</keyword>
<dbReference type="InterPro" id="IPR005077">
    <property type="entry name" value="Peptidase_C11"/>
</dbReference>
<protein>
    <submittedName>
        <fullName evidence="1">Cysteine peptidase C11 family protein</fullName>
    </submittedName>
</protein>
<evidence type="ECO:0000313" key="2">
    <source>
        <dbReference type="Proteomes" id="UP000241964"/>
    </source>
</evidence>
<dbReference type="Proteomes" id="UP000241964">
    <property type="component" value="Unassembled WGS sequence"/>
</dbReference>
<dbReference type="AlphaFoldDB" id="A0A2P8G0G7"/>
<reference evidence="1 2" key="1">
    <citation type="submission" date="2018-03" db="EMBL/GenBank/DDBJ databases">
        <title>Genomic Encyclopedia of Archaeal and Bacterial Type Strains, Phase II (KMG-II): from individual species to whole genera.</title>
        <authorList>
            <person name="Goeker M."/>
        </authorList>
    </citation>
    <scope>NUCLEOTIDE SEQUENCE [LARGE SCALE GENOMIC DNA]</scope>
    <source>
        <strain evidence="1 2">DSM 29057</strain>
    </source>
</reference>
<gene>
    <name evidence="1" type="ORF">CLV60_108319</name>
</gene>
<evidence type="ECO:0000313" key="1">
    <source>
        <dbReference type="EMBL" id="PSL27461.1"/>
    </source>
</evidence>
<name>A0A2P8G0G7_9BACT</name>
<dbReference type="Pfam" id="PF03415">
    <property type="entry name" value="Peptidase_C11"/>
    <property type="match status" value="1"/>
</dbReference>
<comment type="caution">
    <text evidence="1">The sequence shown here is derived from an EMBL/GenBank/DDBJ whole genome shotgun (WGS) entry which is preliminary data.</text>
</comment>
<dbReference type="EMBL" id="PYAS01000008">
    <property type="protein sequence ID" value="PSL27461.1"/>
    <property type="molecule type" value="Genomic_DNA"/>
</dbReference>
<proteinExistence type="predicted"/>